<sequence length="410" mass="41950">MTQPITGTLRLPARVHFGYGSREQLPELLALHGVRVLAIVDPFLLKTAILDRVLAGIEAAGLLVEVFSDVEPELPAASLAAGARRARAYAPDVILAVGGGSAIDAAKAVALLVTHGGPLSAYYGENAVPGPSVPIVAVPTTAGTGSEVTPVAVVSDAEHHLKVGISSPYLVPAAAVVDPEFTLGAPAGLTAHSGIDALVHLVESYTAAPLDLRWDSTLPVSTGRNAFAEILALQGIQKLGWWLPVSVADASHRRAHEEVAFASLLGGIAFGPTGTHLSHALQYPIGALTGSPHGLGTGLLLPYVLEGCRGSADLEERLAAIGAVLGSGATSPATRASDSIAALIRLNRSIGLPASLAELGITEEQLPAIADLALRSTRLTATSPAPATRDLLLGILRRAHAGRLSERGAA</sequence>
<dbReference type="Pfam" id="PF00465">
    <property type="entry name" value="Fe-ADH"/>
    <property type="match status" value="1"/>
</dbReference>
<gene>
    <name evidence="6" type="ORF">GCM10025866_14030</name>
</gene>
<keyword evidence="2" id="KW-0560">Oxidoreductase</keyword>
<dbReference type="RefSeq" id="WP_286278800.1">
    <property type="nucleotide sequence ID" value="NZ_AP027731.1"/>
</dbReference>
<dbReference type="Pfam" id="PF25137">
    <property type="entry name" value="ADH_Fe_C"/>
    <property type="match status" value="1"/>
</dbReference>
<name>A0ABM8GBA4_9MICO</name>
<reference evidence="7" key="1">
    <citation type="journal article" date="2019" name="Int. J. Syst. Evol. Microbiol.">
        <title>The Global Catalogue of Microorganisms (GCM) 10K type strain sequencing project: providing services to taxonomists for standard genome sequencing and annotation.</title>
        <authorList>
            <consortium name="The Broad Institute Genomics Platform"/>
            <consortium name="The Broad Institute Genome Sequencing Center for Infectious Disease"/>
            <person name="Wu L."/>
            <person name="Ma J."/>
        </authorList>
    </citation>
    <scope>NUCLEOTIDE SEQUENCE [LARGE SCALE GENOMIC DNA]</scope>
    <source>
        <strain evidence="7">NBRC 108725</strain>
    </source>
</reference>
<accession>A0ABM8GBA4</accession>
<dbReference type="EMBL" id="AP027731">
    <property type="protein sequence ID" value="BDZ45494.1"/>
    <property type="molecule type" value="Genomic_DNA"/>
</dbReference>
<dbReference type="Gene3D" id="1.20.1090.10">
    <property type="entry name" value="Dehydroquinate synthase-like - alpha domain"/>
    <property type="match status" value="1"/>
</dbReference>
<feature type="domain" description="Alcohol dehydrogenase iron-type/glycerol dehydrogenase GldA" evidence="4">
    <location>
        <begin position="12"/>
        <end position="179"/>
    </location>
</feature>
<evidence type="ECO:0000259" key="4">
    <source>
        <dbReference type="Pfam" id="PF00465"/>
    </source>
</evidence>
<keyword evidence="7" id="KW-1185">Reference proteome</keyword>
<dbReference type="PROSITE" id="PS00913">
    <property type="entry name" value="ADH_IRON_1"/>
    <property type="match status" value="1"/>
</dbReference>
<protein>
    <submittedName>
        <fullName evidence="6">Alcohol dehydrogenase</fullName>
    </submittedName>
</protein>
<evidence type="ECO:0000259" key="5">
    <source>
        <dbReference type="Pfam" id="PF25137"/>
    </source>
</evidence>
<comment type="similarity">
    <text evidence="1">Belongs to the iron-containing alcohol dehydrogenase family.</text>
</comment>
<evidence type="ECO:0000256" key="2">
    <source>
        <dbReference type="ARBA" id="ARBA00023002"/>
    </source>
</evidence>
<dbReference type="Proteomes" id="UP001321498">
    <property type="component" value="Chromosome"/>
</dbReference>
<dbReference type="PANTHER" id="PTHR11496:SF102">
    <property type="entry name" value="ALCOHOL DEHYDROGENASE 4"/>
    <property type="match status" value="1"/>
</dbReference>
<dbReference type="InterPro" id="IPR018211">
    <property type="entry name" value="ADH_Fe_CS"/>
</dbReference>
<dbReference type="PANTHER" id="PTHR11496">
    <property type="entry name" value="ALCOHOL DEHYDROGENASE"/>
    <property type="match status" value="1"/>
</dbReference>
<evidence type="ECO:0000313" key="7">
    <source>
        <dbReference type="Proteomes" id="UP001321498"/>
    </source>
</evidence>
<evidence type="ECO:0000313" key="6">
    <source>
        <dbReference type="EMBL" id="BDZ45494.1"/>
    </source>
</evidence>
<dbReference type="InterPro" id="IPR056798">
    <property type="entry name" value="ADH_Fe_C"/>
</dbReference>
<dbReference type="SUPFAM" id="SSF56796">
    <property type="entry name" value="Dehydroquinate synthase-like"/>
    <property type="match status" value="1"/>
</dbReference>
<evidence type="ECO:0000256" key="1">
    <source>
        <dbReference type="ARBA" id="ARBA00007358"/>
    </source>
</evidence>
<evidence type="ECO:0000256" key="3">
    <source>
        <dbReference type="ARBA" id="ARBA00023027"/>
    </source>
</evidence>
<feature type="domain" description="Fe-containing alcohol dehydrogenase-like C-terminal" evidence="5">
    <location>
        <begin position="190"/>
        <end position="399"/>
    </location>
</feature>
<proteinExistence type="inferred from homology"/>
<keyword evidence="3" id="KW-0520">NAD</keyword>
<dbReference type="Gene3D" id="3.40.50.1970">
    <property type="match status" value="1"/>
</dbReference>
<dbReference type="InterPro" id="IPR001670">
    <property type="entry name" value="ADH_Fe/GldA"/>
</dbReference>
<dbReference type="InterPro" id="IPR039697">
    <property type="entry name" value="Alcohol_dehydrogenase_Fe"/>
</dbReference>
<organism evidence="6 7">
    <name type="scientific">Naasia aerilata</name>
    <dbReference type="NCBI Taxonomy" id="1162966"/>
    <lineage>
        <taxon>Bacteria</taxon>
        <taxon>Bacillati</taxon>
        <taxon>Actinomycetota</taxon>
        <taxon>Actinomycetes</taxon>
        <taxon>Micrococcales</taxon>
        <taxon>Microbacteriaceae</taxon>
        <taxon>Naasia</taxon>
    </lineage>
</organism>